<dbReference type="STRING" id="648757.Rvan_0887"/>
<dbReference type="AlphaFoldDB" id="E3I1U4"/>
<dbReference type="KEGG" id="rva:Rvan_0887"/>
<dbReference type="EMBL" id="CP002292">
    <property type="protein sequence ID" value="ADP70163.1"/>
    <property type="molecule type" value="Genomic_DNA"/>
</dbReference>
<keyword evidence="2" id="KW-1185">Reference proteome</keyword>
<gene>
    <name evidence="1" type="ordered locus">Rvan_0887</name>
</gene>
<name>E3I1U4_RHOVT</name>
<sequence length="73" mass="7912">MVSCGMIGRRGSLGSAFNSTCKPQVCDLGFEHDACVRGGGGDAADRLVLWSDLLMLWRTLLLKRVRQKSTGNV</sequence>
<protein>
    <submittedName>
        <fullName evidence="1">Uncharacterized protein</fullName>
    </submittedName>
</protein>
<evidence type="ECO:0000313" key="2">
    <source>
        <dbReference type="Proteomes" id="UP000001399"/>
    </source>
</evidence>
<organism evidence="1 2">
    <name type="scientific">Rhodomicrobium vannielii (strain ATCC 17100 / DSM 162 / LMG 4299 / NCIMB 10020 / ATH 3.1.1)</name>
    <dbReference type="NCBI Taxonomy" id="648757"/>
    <lineage>
        <taxon>Bacteria</taxon>
        <taxon>Pseudomonadati</taxon>
        <taxon>Pseudomonadota</taxon>
        <taxon>Alphaproteobacteria</taxon>
        <taxon>Hyphomicrobiales</taxon>
        <taxon>Hyphomicrobiaceae</taxon>
        <taxon>Rhodomicrobium</taxon>
    </lineage>
</organism>
<dbReference type="HOGENOM" id="CLU_2702419_0_0_5"/>
<reference evidence="2" key="1">
    <citation type="journal article" date="2011" name="J. Bacteriol.">
        <title>Genome sequences of eight morphologically diverse alphaproteobacteria.</title>
        <authorList>
            <consortium name="US DOE Joint Genome Institute"/>
            <person name="Brown P.J."/>
            <person name="Kysela D.T."/>
            <person name="Buechlein A."/>
            <person name="Hemmerich C."/>
            <person name="Brun Y.V."/>
        </authorList>
    </citation>
    <scope>NUCLEOTIDE SEQUENCE [LARGE SCALE GENOMIC DNA]</scope>
    <source>
        <strain evidence="2">ATCC 17100 / ATH 3.1.1 / DSM 162 / LMG 4299</strain>
    </source>
</reference>
<proteinExistence type="predicted"/>
<evidence type="ECO:0000313" key="1">
    <source>
        <dbReference type="EMBL" id="ADP70163.1"/>
    </source>
</evidence>
<dbReference type="Proteomes" id="UP000001399">
    <property type="component" value="Chromosome"/>
</dbReference>
<accession>E3I1U4</accession>